<accession>A0A8H3FVM8</accession>
<dbReference type="Proteomes" id="UP000664521">
    <property type="component" value="Unassembled WGS sequence"/>
</dbReference>
<comment type="caution">
    <text evidence="1">The sequence shown here is derived from an EMBL/GenBank/DDBJ whole genome shotgun (WGS) entry which is preliminary data.</text>
</comment>
<name>A0A8H3FVM8_9LECA</name>
<organism evidence="1 2">
    <name type="scientific">Heterodermia speciosa</name>
    <dbReference type="NCBI Taxonomy" id="116794"/>
    <lineage>
        <taxon>Eukaryota</taxon>
        <taxon>Fungi</taxon>
        <taxon>Dikarya</taxon>
        <taxon>Ascomycota</taxon>
        <taxon>Pezizomycotina</taxon>
        <taxon>Lecanoromycetes</taxon>
        <taxon>OSLEUM clade</taxon>
        <taxon>Lecanoromycetidae</taxon>
        <taxon>Caliciales</taxon>
        <taxon>Physciaceae</taxon>
        <taxon>Heterodermia</taxon>
    </lineage>
</organism>
<sequence length="110" mass="12967">MEMKMARKRVMQRAVKMMKRGRMRTKKGMRMMTMERKKSTISNVPSLIQQQSHQFIQPLISDHSHDHSQTPNKNQNEKWILLQIHRHGATFWGGSRPLTLRPPQQPLPVS</sequence>
<dbReference type="EMBL" id="CAJPDS010000054">
    <property type="protein sequence ID" value="CAF9930089.1"/>
    <property type="molecule type" value="Genomic_DNA"/>
</dbReference>
<evidence type="ECO:0000313" key="1">
    <source>
        <dbReference type="EMBL" id="CAF9930089.1"/>
    </source>
</evidence>
<dbReference type="AlphaFoldDB" id="A0A8H3FVM8"/>
<keyword evidence="2" id="KW-1185">Reference proteome</keyword>
<reference evidence="1" key="1">
    <citation type="submission" date="2021-03" db="EMBL/GenBank/DDBJ databases">
        <authorList>
            <person name="Tagirdzhanova G."/>
        </authorList>
    </citation>
    <scope>NUCLEOTIDE SEQUENCE</scope>
</reference>
<evidence type="ECO:0000313" key="2">
    <source>
        <dbReference type="Proteomes" id="UP000664521"/>
    </source>
</evidence>
<gene>
    <name evidence="1" type="ORF">HETSPECPRED_007541</name>
</gene>
<proteinExistence type="predicted"/>
<protein>
    <submittedName>
        <fullName evidence="1">Uncharacterized protein</fullName>
    </submittedName>
</protein>